<accession>C5CIE3</accession>
<dbReference type="Proteomes" id="UP000002382">
    <property type="component" value="Chromosome"/>
</dbReference>
<proteinExistence type="predicted"/>
<dbReference type="Pfam" id="PF16949">
    <property type="entry name" value="ABC_tran_2"/>
    <property type="match status" value="1"/>
</dbReference>
<feature type="transmembrane region" description="Helical" evidence="1">
    <location>
        <begin position="377"/>
        <end position="400"/>
    </location>
</feature>
<feature type="transmembrane region" description="Helical" evidence="1">
    <location>
        <begin position="153"/>
        <end position="181"/>
    </location>
</feature>
<gene>
    <name evidence="2" type="ordered locus">Kole_0151</name>
</gene>
<evidence type="ECO:0008006" key="4">
    <source>
        <dbReference type="Google" id="ProtNLM"/>
    </source>
</evidence>
<feature type="transmembrane region" description="Helical" evidence="1">
    <location>
        <begin position="421"/>
        <end position="445"/>
    </location>
</feature>
<feature type="transmembrane region" description="Helical" evidence="1">
    <location>
        <begin position="451"/>
        <end position="471"/>
    </location>
</feature>
<dbReference type="KEGG" id="kol:Kole_0151"/>
<evidence type="ECO:0000256" key="1">
    <source>
        <dbReference type="SAM" id="Phobius"/>
    </source>
</evidence>
<keyword evidence="1" id="KW-1133">Transmembrane helix</keyword>
<feature type="transmembrane region" description="Helical" evidence="1">
    <location>
        <begin position="193"/>
        <end position="212"/>
    </location>
</feature>
<keyword evidence="1" id="KW-0472">Membrane</keyword>
<reference evidence="2 3" key="1">
    <citation type="submission" date="2009-06" db="EMBL/GenBank/DDBJ databases">
        <title>Complete sequence of Thermotogales bacterium TBF 19.5.1.</title>
        <authorList>
            <consortium name="US DOE Joint Genome Institute"/>
            <person name="Lucas S."/>
            <person name="Copeland A."/>
            <person name="Lapidus A."/>
            <person name="Glavina del Rio T."/>
            <person name="Tice H."/>
            <person name="Bruce D."/>
            <person name="Goodwin L."/>
            <person name="Pitluck S."/>
            <person name="Chertkov O."/>
            <person name="Brettin T."/>
            <person name="Detter J.C."/>
            <person name="Han C."/>
            <person name="Schmutz J."/>
            <person name="Larimer F."/>
            <person name="Land M."/>
            <person name="Hauser L."/>
            <person name="Kyrpides N."/>
            <person name="Ovchinnikova G."/>
            <person name="Noll K."/>
        </authorList>
    </citation>
    <scope>NUCLEOTIDE SEQUENCE [LARGE SCALE GENOMIC DNA]</scope>
    <source>
        <strain evidence="3">ATCC BAA-1733 / DSM 21960 / TBF 19.5.1</strain>
    </source>
</reference>
<dbReference type="RefSeq" id="WP_012744665.1">
    <property type="nucleotide sequence ID" value="NC_012785.1"/>
</dbReference>
<feature type="transmembrane region" description="Helical" evidence="1">
    <location>
        <begin position="335"/>
        <end position="357"/>
    </location>
</feature>
<dbReference type="eggNOG" id="ENOG5030J0J">
    <property type="taxonomic scope" value="Bacteria"/>
</dbReference>
<dbReference type="InterPro" id="IPR031599">
    <property type="entry name" value="ABC_tran_2"/>
</dbReference>
<evidence type="ECO:0000313" key="3">
    <source>
        <dbReference type="Proteomes" id="UP000002382"/>
    </source>
</evidence>
<dbReference type="EMBL" id="CP001634">
    <property type="protein sequence ID" value="ACR78877.1"/>
    <property type="molecule type" value="Genomic_DNA"/>
</dbReference>
<reference evidence="2 3" key="2">
    <citation type="journal article" date="2011" name="J. Bacteriol.">
        <title>Genome Sequence of Kosmotoga olearia Strain TBF 19.5.1, a Thermophilic Bacterium with a Wide Growth Temperature Range, Isolated from the Troll B Oil Platform in the North Sea.</title>
        <authorList>
            <person name="Swithers K.S."/>
            <person name="Dipippo J.L."/>
            <person name="Bruce D.C."/>
            <person name="Detter C."/>
            <person name="Tapia R."/>
            <person name="Han S."/>
            <person name="Goodwin L.A."/>
            <person name="Han J."/>
            <person name="Woyke T."/>
            <person name="Pitluck S."/>
            <person name="Pennacchio L."/>
            <person name="Nolan M."/>
            <person name="Mikhailova N."/>
            <person name="Land M.L."/>
            <person name="Nesbo C.L."/>
            <person name="Gogarten J.P."/>
            <person name="Noll K.M."/>
        </authorList>
    </citation>
    <scope>NUCLEOTIDE SEQUENCE [LARGE SCALE GENOMIC DNA]</scope>
    <source>
        <strain evidence="3">ATCC BAA-1733 / DSM 21960 / TBF 19.5.1</strain>
    </source>
</reference>
<dbReference type="OrthoDB" id="138672at2"/>
<dbReference type="STRING" id="521045.Kole_0151"/>
<organism evidence="2 3">
    <name type="scientific">Kosmotoga olearia (strain ATCC BAA-1733 / DSM 21960 / TBF 19.5.1)</name>
    <dbReference type="NCBI Taxonomy" id="521045"/>
    <lineage>
        <taxon>Bacteria</taxon>
        <taxon>Thermotogati</taxon>
        <taxon>Thermotogota</taxon>
        <taxon>Thermotogae</taxon>
        <taxon>Kosmotogales</taxon>
        <taxon>Kosmotogaceae</taxon>
        <taxon>Kosmotoga</taxon>
    </lineage>
</organism>
<keyword evidence="1" id="KW-0812">Transmembrane</keyword>
<name>C5CIE3_KOSOT</name>
<feature type="transmembrane region" description="Helical" evidence="1">
    <location>
        <begin position="121"/>
        <end position="147"/>
    </location>
</feature>
<feature type="transmembrane region" description="Helical" evidence="1">
    <location>
        <begin position="263"/>
        <end position="283"/>
    </location>
</feature>
<dbReference type="AlphaFoldDB" id="C5CIE3"/>
<feature type="transmembrane region" description="Helical" evidence="1">
    <location>
        <begin position="497"/>
        <end position="518"/>
    </location>
</feature>
<dbReference type="HOGENOM" id="CLU_031634_0_0_0"/>
<keyword evidence="3" id="KW-1185">Reference proteome</keyword>
<feature type="transmembrane region" description="Helical" evidence="1">
    <location>
        <begin position="34"/>
        <end position="55"/>
    </location>
</feature>
<protein>
    <recommendedName>
        <fullName evidence="4">ABC-2 type transport system permease protein</fullName>
    </recommendedName>
</protein>
<feature type="transmembrane region" description="Helical" evidence="1">
    <location>
        <begin position="524"/>
        <end position="546"/>
    </location>
</feature>
<sequence length="558" mass="62779">MKWKRLISLISTLINSHYGISYKKFIYFKKKERLWEPILITFAIFSMIVGMVPLYSIIMKTSFEQMTAMGLQNLFLMQAFTATTFIGFFFGLFIVVNYLFFSREMKVLLPLPLKPSEVMTAKFSVIILDQMLISLVLLLPPLIYFGVKTSQGLLYWFFAAVIFLLSQILPVMLATVIILPLYRVIKFDRYRDFFIFILASLLLVASLFFVAITNRMSFSGGFSPEALARILSDPESLINKVGRIYPPAILVVKSLTAGGFEGLIAFLGFVVLHVFVFLLLLYMGKKFYYSTYIELQEAHAKRTKVGKDELERLFGKSRSRFAALMAREWKYFLRVPSFSFNGFINVVIFPILLLIFASVNGEQMEEIKRFIPLIKPYAVPLGVLVAVLAGGINSLSPTLLSREGRLFIELKALPVSPTTIFVVKFTHIMTITIIAPIFVSIALHMFLELSLIQSLSIFFISTVNLLFLNLLQTMIDSKKPVLDWDNPSKAMKQNINVALTIPIIFGFVGGFGYLGFVLKGTLSPVVMSSILLLVGVAGSALCAPIATRMFGSALSRDV</sequence>
<evidence type="ECO:0000313" key="2">
    <source>
        <dbReference type="EMBL" id="ACR78877.1"/>
    </source>
</evidence>
<feature type="transmembrane region" description="Helical" evidence="1">
    <location>
        <begin position="75"/>
        <end position="100"/>
    </location>
</feature>